<accession>F5AKX4</accession>
<proteinExistence type="predicted"/>
<protein>
    <submittedName>
        <fullName evidence="1">ATB2</fullName>
    </submittedName>
</protein>
<organism evidence="1">
    <name type="scientific">Helianthus tuberosus</name>
    <name type="common">Jerusalem artichoke</name>
    <name type="synonym">Helianthus tomentosus</name>
    <dbReference type="NCBI Taxonomy" id="4233"/>
    <lineage>
        <taxon>Eukaryota</taxon>
        <taxon>Viridiplantae</taxon>
        <taxon>Streptophyta</taxon>
        <taxon>Embryophyta</taxon>
        <taxon>Tracheophyta</taxon>
        <taxon>Spermatophyta</taxon>
        <taxon>Magnoliopsida</taxon>
        <taxon>eudicotyledons</taxon>
        <taxon>Gunneridae</taxon>
        <taxon>Pentapetalae</taxon>
        <taxon>asterids</taxon>
        <taxon>campanulids</taxon>
        <taxon>Asterales</taxon>
        <taxon>Asteraceae</taxon>
        <taxon>Asteroideae</taxon>
        <taxon>Heliantheae alliance</taxon>
        <taxon>Heliantheae</taxon>
        <taxon>Helianthus</taxon>
    </lineage>
</organism>
<dbReference type="EMBL" id="HQ432155">
    <property type="protein sequence ID" value="AEB54213.1"/>
    <property type="molecule type" value="Genomic_DNA"/>
</dbReference>
<sequence>MSVEAENHVLQVQVAELSHHLQSLNDIIAFMHLSVDHSGFTDEQYGWGGWSN</sequence>
<reference evidence="1" key="1">
    <citation type="journal article" date="2011" name="Mol. Biol. Evol.">
        <title>Effective population size is positively correlated with levels of adaptive divergence among annual sunflowers.</title>
        <authorList>
            <person name="Strasburg J.L."/>
            <person name="Kane N.C."/>
            <person name="Raduski A.R."/>
            <person name="Bonin A."/>
            <person name="Michelmore R."/>
            <person name="Rieseberg L.H."/>
        </authorList>
    </citation>
    <scope>NUCLEOTIDE SEQUENCE</scope>
    <source>
        <strain evidence="1">19b</strain>
    </source>
</reference>
<evidence type="ECO:0000313" key="1">
    <source>
        <dbReference type="EMBL" id="AEB54213.1"/>
    </source>
</evidence>
<name>F5AKX4_HELTU</name>
<dbReference type="AlphaFoldDB" id="F5AKX4"/>